<dbReference type="Proteomes" id="UP000565207">
    <property type="component" value="Unassembled WGS sequence"/>
</dbReference>
<evidence type="ECO:0000256" key="2">
    <source>
        <dbReference type="ARBA" id="ARBA00012483"/>
    </source>
</evidence>
<keyword evidence="4" id="KW-0808">Transferase</keyword>
<evidence type="ECO:0000313" key="12">
    <source>
        <dbReference type="EMBL" id="NWW48726.1"/>
    </source>
</evidence>
<evidence type="ECO:0000256" key="4">
    <source>
        <dbReference type="ARBA" id="ARBA00022679"/>
    </source>
</evidence>
<dbReference type="CDD" id="cd16465">
    <property type="entry name" value="RING-H2_PJA1_2"/>
    <property type="match status" value="1"/>
</dbReference>
<evidence type="ECO:0000256" key="5">
    <source>
        <dbReference type="ARBA" id="ARBA00022723"/>
    </source>
</evidence>
<dbReference type="GO" id="GO:0008270">
    <property type="term" value="F:zinc ion binding"/>
    <property type="evidence" value="ECO:0007669"/>
    <property type="project" value="UniProtKB-KW"/>
</dbReference>
<keyword evidence="7" id="KW-0833">Ubl conjugation pathway</keyword>
<name>A0A7K6NHJ3_PEDTO</name>
<dbReference type="Pfam" id="PF13639">
    <property type="entry name" value="zf-RING_2"/>
    <property type="match status" value="1"/>
</dbReference>
<keyword evidence="13" id="KW-1185">Reference proteome</keyword>
<evidence type="ECO:0000313" key="13">
    <source>
        <dbReference type="Proteomes" id="UP000565207"/>
    </source>
</evidence>
<organism evidence="12 13">
    <name type="scientific">Pedionomus torquatus</name>
    <name type="common">Plains-wanderer</name>
    <dbReference type="NCBI Taxonomy" id="227192"/>
    <lineage>
        <taxon>Eukaryota</taxon>
        <taxon>Metazoa</taxon>
        <taxon>Chordata</taxon>
        <taxon>Craniata</taxon>
        <taxon>Vertebrata</taxon>
        <taxon>Euteleostomi</taxon>
        <taxon>Archelosauria</taxon>
        <taxon>Archosauria</taxon>
        <taxon>Dinosauria</taxon>
        <taxon>Saurischia</taxon>
        <taxon>Theropoda</taxon>
        <taxon>Coelurosauria</taxon>
        <taxon>Aves</taxon>
        <taxon>Neognathae</taxon>
        <taxon>Neoaves</taxon>
        <taxon>Charadriiformes</taxon>
        <taxon>Pedionomidae</taxon>
        <taxon>Pedionomus</taxon>
    </lineage>
</organism>
<dbReference type="FunFam" id="3.30.40.10:FF:000152">
    <property type="entry name" value="E3 ubiquitin-protein ligase Praja-1 isoform X1"/>
    <property type="match status" value="1"/>
</dbReference>
<evidence type="ECO:0000256" key="6">
    <source>
        <dbReference type="ARBA" id="ARBA00022771"/>
    </source>
</evidence>
<reference evidence="12 13" key="1">
    <citation type="submission" date="2019-09" db="EMBL/GenBank/DDBJ databases">
        <title>Bird 10,000 Genomes (B10K) Project - Family phase.</title>
        <authorList>
            <person name="Zhang G."/>
        </authorList>
    </citation>
    <scope>NUCLEOTIDE SEQUENCE [LARGE SCALE GENOMIC DNA]</scope>
    <source>
        <strain evidence="12">B10K-DU-029-80</strain>
        <tissue evidence="12">Muscle</tissue>
    </source>
</reference>
<dbReference type="GO" id="GO:0016874">
    <property type="term" value="F:ligase activity"/>
    <property type="evidence" value="ECO:0007669"/>
    <property type="project" value="UniProtKB-KW"/>
</dbReference>
<evidence type="ECO:0000256" key="3">
    <source>
        <dbReference type="ARBA" id="ARBA00022553"/>
    </source>
</evidence>
<dbReference type="AlphaFoldDB" id="A0A7K6NHJ3"/>
<dbReference type="SUPFAM" id="SSF57850">
    <property type="entry name" value="RING/U-box"/>
    <property type="match status" value="1"/>
</dbReference>
<sequence>MGQEAGKSAWPKPARGYWTFTGRRYGRGHACVSFTPSLSSQDRDEYQYEDCEQLEWEDVQKENFLCSYPSVEFSPGFLDEPVLENIGTREPTYRSVSSQTFESNVPPFPLLSCGLEGNRMTGNFMNPYENFEGFPEYACGGYNDSNVQNGIAFVNIDSYEPDSSDGEEDGAQDKFSLVEAADCVFQGTLDSMFSELERNIESLTDLKSQLSTLSQRVSMECCEEAGPVSLMRYHTIDSGFSCPGNRISNSSVASQTTLKSNFRDASCETQQTENMADVEIGAPITIANELNVSGGMTDQGNSPDLVVRPKIRNPSTANQLQREIIHEDNKKENGSWRRDEVAEIQQGHVEYALGNSEEMTSYSLELNNILEGQKNRERVLQENAAVQEQKQLLGDSTVWDDFEDCNGHFSMSYNDEDSSEWSDGEWSAAVSAYFAATEKDQTSSDESWETALGQEECDPEVQSNSSTEVEDTDVCSLGEQEQTIFEEGEIFRFWYRDEVESSSDDEIDAVSDFVLPALFPLHRHNIEDDFMAAEEQEWRIIDELVYNMWFPRVNPYMDPPFPAFMALEGHSQQAMEAAMLSMESLGFDAEHAHPPATKETIDCLPQIIFTVDNESQQQSCTICCSEYVKDEVITELPCHHLFHKLCVTLWLQKSGTCPLCRHVLAPMPLEADPATVSFI</sequence>
<dbReference type="InterPro" id="IPR013083">
    <property type="entry name" value="Znf_RING/FYVE/PHD"/>
</dbReference>
<dbReference type="GO" id="GO:0005634">
    <property type="term" value="C:nucleus"/>
    <property type="evidence" value="ECO:0007669"/>
    <property type="project" value="TreeGrafter"/>
</dbReference>
<comment type="caution">
    <text evidence="12">The sequence shown here is derived from an EMBL/GenBank/DDBJ whole genome shotgun (WGS) entry which is preliminary data.</text>
</comment>
<keyword evidence="6 9" id="KW-0863">Zinc-finger</keyword>
<feature type="non-terminal residue" evidence="12">
    <location>
        <position position="1"/>
    </location>
</feature>
<dbReference type="EC" id="2.3.2.27" evidence="2"/>
<dbReference type="PANTHER" id="PTHR45931">
    <property type="entry name" value="SI:CH211-59O9.10"/>
    <property type="match status" value="1"/>
</dbReference>
<dbReference type="SMART" id="SM00184">
    <property type="entry name" value="RING"/>
    <property type="match status" value="1"/>
</dbReference>
<dbReference type="InterPro" id="IPR051834">
    <property type="entry name" value="RING_finger_E3_ligase"/>
</dbReference>
<proteinExistence type="predicted"/>
<feature type="domain" description="RING-type" evidence="11">
    <location>
        <begin position="620"/>
        <end position="661"/>
    </location>
</feature>
<gene>
    <name evidence="12" type="primary">Pja2</name>
    <name evidence="12" type="ORF">PEDTOR_R12457</name>
</gene>
<feature type="non-terminal residue" evidence="12">
    <location>
        <position position="679"/>
    </location>
</feature>
<evidence type="ECO:0000256" key="9">
    <source>
        <dbReference type="PROSITE-ProRule" id="PRU00175"/>
    </source>
</evidence>
<keyword evidence="3" id="KW-0597">Phosphoprotein</keyword>
<dbReference type="GO" id="GO:0006511">
    <property type="term" value="P:ubiquitin-dependent protein catabolic process"/>
    <property type="evidence" value="ECO:0007669"/>
    <property type="project" value="TreeGrafter"/>
</dbReference>
<evidence type="ECO:0000259" key="11">
    <source>
        <dbReference type="PROSITE" id="PS50089"/>
    </source>
</evidence>
<dbReference type="GO" id="GO:0061630">
    <property type="term" value="F:ubiquitin protein ligase activity"/>
    <property type="evidence" value="ECO:0007669"/>
    <property type="project" value="UniProtKB-EC"/>
</dbReference>
<feature type="region of interest" description="Disordered" evidence="10">
    <location>
        <begin position="438"/>
        <end position="474"/>
    </location>
</feature>
<evidence type="ECO:0000256" key="1">
    <source>
        <dbReference type="ARBA" id="ARBA00000900"/>
    </source>
</evidence>
<dbReference type="PANTHER" id="PTHR45931:SF3">
    <property type="entry name" value="RING ZINC FINGER-CONTAINING PROTEIN"/>
    <property type="match status" value="1"/>
</dbReference>
<accession>A0A7K6NHJ3</accession>
<evidence type="ECO:0000256" key="7">
    <source>
        <dbReference type="ARBA" id="ARBA00022786"/>
    </source>
</evidence>
<dbReference type="EMBL" id="VZRU01010711">
    <property type="protein sequence ID" value="NWW48726.1"/>
    <property type="molecule type" value="Genomic_DNA"/>
</dbReference>
<dbReference type="InterPro" id="IPR001841">
    <property type="entry name" value="Znf_RING"/>
</dbReference>
<keyword evidence="12" id="KW-0436">Ligase</keyword>
<protein>
    <recommendedName>
        <fullName evidence="2">RING-type E3 ubiquitin transferase</fullName>
        <ecNumber evidence="2">2.3.2.27</ecNumber>
    </recommendedName>
</protein>
<keyword evidence="5" id="KW-0479">Metal-binding</keyword>
<keyword evidence="8" id="KW-0862">Zinc</keyword>
<dbReference type="Gene3D" id="3.30.40.10">
    <property type="entry name" value="Zinc/RING finger domain, C3HC4 (zinc finger)"/>
    <property type="match status" value="1"/>
</dbReference>
<comment type="catalytic activity">
    <reaction evidence="1">
        <text>S-ubiquitinyl-[E2 ubiquitin-conjugating enzyme]-L-cysteine + [acceptor protein]-L-lysine = [E2 ubiquitin-conjugating enzyme]-L-cysteine + N(6)-ubiquitinyl-[acceptor protein]-L-lysine.</text>
        <dbReference type="EC" id="2.3.2.27"/>
    </reaction>
</comment>
<evidence type="ECO:0000256" key="8">
    <source>
        <dbReference type="ARBA" id="ARBA00022833"/>
    </source>
</evidence>
<evidence type="ECO:0000256" key="10">
    <source>
        <dbReference type="SAM" id="MobiDB-lite"/>
    </source>
</evidence>
<dbReference type="PROSITE" id="PS50089">
    <property type="entry name" value="ZF_RING_2"/>
    <property type="match status" value="1"/>
</dbReference>